<name>E6W261_DESIS</name>
<evidence type="ECO:0000256" key="6">
    <source>
        <dbReference type="ARBA" id="ARBA00022960"/>
    </source>
</evidence>
<dbReference type="HOGENOM" id="CLU_029243_2_2_0"/>
<dbReference type="HAMAP" id="MF_02079">
    <property type="entry name" value="PGT_RodA"/>
    <property type="match status" value="1"/>
</dbReference>
<dbReference type="GO" id="GO:0032153">
    <property type="term" value="C:cell division site"/>
    <property type="evidence" value="ECO:0007669"/>
    <property type="project" value="TreeGrafter"/>
</dbReference>
<feature type="transmembrane region" description="Helical" evidence="11">
    <location>
        <begin position="146"/>
        <end position="168"/>
    </location>
</feature>
<keyword evidence="6 11" id="KW-0133">Cell shape</keyword>
<dbReference type="GO" id="GO:0071555">
    <property type="term" value="P:cell wall organization"/>
    <property type="evidence" value="ECO:0007669"/>
    <property type="project" value="UniProtKB-KW"/>
</dbReference>
<feature type="transmembrane region" description="Helical" evidence="11">
    <location>
        <begin position="62"/>
        <end position="82"/>
    </location>
</feature>
<dbReference type="Proteomes" id="UP000002572">
    <property type="component" value="Chromosome"/>
</dbReference>
<dbReference type="RefSeq" id="WP_013505407.1">
    <property type="nucleotide sequence ID" value="NC_014836.1"/>
</dbReference>
<feature type="transmembrane region" description="Helical" evidence="11">
    <location>
        <begin position="174"/>
        <end position="190"/>
    </location>
</feature>
<dbReference type="PROSITE" id="PS00428">
    <property type="entry name" value="FTSW_RODA_SPOVE"/>
    <property type="match status" value="1"/>
</dbReference>
<evidence type="ECO:0000313" key="12">
    <source>
        <dbReference type="EMBL" id="ADU65519.1"/>
    </source>
</evidence>
<dbReference type="KEGG" id="din:Selin_0776"/>
<dbReference type="EC" id="2.4.99.28" evidence="11"/>
<keyword evidence="13" id="KW-1185">Reference proteome</keyword>
<protein>
    <recommendedName>
        <fullName evidence="11">Peptidoglycan glycosyltransferase RodA</fullName>
        <shortName evidence="11">PGT</shortName>
        <ecNumber evidence="11">2.4.99.28</ecNumber>
    </recommendedName>
    <alternativeName>
        <fullName evidence="11">Cell elongation protein RodA</fullName>
    </alternativeName>
    <alternativeName>
        <fullName evidence="11">Cell wall polymerase</fullName>
    </alternativeName>
    <alternativeName>
        <fullName evidence="11">Peptidoglycan polymerase</fullName>
        <shortName evidence="11">PG polymerase</shortName>
    </alternativeName>
</protein>
<dbReference type="GO" id="GO:0051301">
    <property type="term" value="P:cell division"/>
    <property type="evidence" value="ECO:0007669"/>
    <property type="project" value="InterPro"/>
</dbReference>
<dbReference type="GO" id="GO:0005886">
    <property type="term" value="C:plasma membrane"/>
    <property type="evidence" value="ECO:0007669"/>
    <property type="project" value="UniProtKB-SubCell"/>
</dbReference>
<keyword evidence="5 11" id="KW-0812">Transmembrane</keyword>
<dbReference type="Pfam" id="PF01098">
    <property type="entry name" value="FTSW_RODA_SPOVE"/>
    <property type="match status" value="1"/>
</dbReference>
<gene>
    <name evidence="11" type="primary">rodA</name>
    <name evidence="12" type="ordered locus">Selin_0776</name>
</gene>
<dbReference type="GO" id="GO:0008955">
    <property type="term" value="F:peptidoglycan glycosyltransferase activity"/>
    <property type="evidence" value="ECO:0007669"/>
    <property type="project" value="UniProtKB-UniRule"/>
</dbReference>
<keyword evidence="4 11" id="KW-0808">Transferase</keyword>
<dbReference type="PANTHER" id="PTHR30474:SF1">
    <property type="entry name" value="PEPTIDOGLYCAN GLYCOSYLTRANSFERASE MRDB"/>
    <property type="match status" value="1"/>
</dbReference>
<proteinExistence type="inferred from homology"/>
<keyword evidence="8 11" id="KW-1133">Transmembrane helix</keyword>
<dbReference type="AlphaFoldDB" id="E6W261"/>
<feature type="transmembrane region" description="Helical" evidence="11">
    <location>
        <begin position="351"/>
        <end position="372"/>
    </location>
</feature>
<feature type="transmembrane region" description="Helical" evidence="11">
    <location>
        <begin position="88"/>
        <end position="107"/>
    </location>
</feature>
<comment type="function">
    <text evidence="11">Peptidoglycan polymerase that is essential for cell wall elongation.</text>
</comment>
<dbReference type="GO" id="GO:0009252">
    <property type="term" value="P:peptidoglycan biosynthetic process"/>
    <property type="evidence" value="ECO:0007669"/>
    <property type="project" value="UniProtKB-UniRule"/>
</dbReference>
<comment type="subcellular location">
    <subcellularLocation>
        <location evidence="11">Cell inner membrane</location>
        <topology evidence="11">Multi-pass membrane protein</topology>
    </subcellularLocation>
    <subcellularLocation>
        <location evidence="1">Membrane</location>
        <topology evidence="1">Multi-pass membrane protein</topology>
    </subcellularLocation>
</comment>
<keyword evidence="9 11" id="KW-0472">Membrane</keyword>
<evidence type="ECO:0000256" key="9">
    <source>
        <dbReference type="ARBA" id="ARBA00023136"/>
    </source>
</evidence>
<dbReference type="NCBIfam" id="TIGR02210">
    <property type="entry name" value="rodA_shape"/>
    <property type="match status" value="1"/>
</dbReference>
<dbReference type="InParanoid" id="E6W261"/>
<organism evidence="12 13">
    <name type="scientific">Desulfurispirillum indicum (strain ATCC BAA-1389 / DSM 22839 / S5)</name>
    <dbReference type="NCBI Taxonomy" id="653733"/>
    <lineage>
        <taxon>Bacteria</taxon>
        <taxon>Pseudomonadati</taxon>
        <taxon>Chrysiogenota</taxon>
        <taxon>Chrysiogenia</taxon>
        <taxon>Chrysiogenales</taxon>
        <taxon>Chrysiogenaceae</taxon>
        <taxon>Desulfurispirillum</taxon>
    </lineage>
</organism>
<evidence type="ECO:0000256" key="2">
    <source>
        <dbReference type="ARBA" id="ARBA00022475"/>
    </source>
</evidence>
<evidence type="ECO:0000313" key="13">
    <source>
        <dbReference type="Proteomes" id="UP000002572"/>
    </source>
</evidence>
<feature type="transmembrane region" description="Helical" evidence="11">
    <location>
        <begin position="25"/>
        <end position="50"/>
    </location>
</feature>
<keyword evidence="7 11" id="KW-0573">Peptidoglycan synthesis</keyword>
<keyword evidence="2 11" id="KW-1003">Cell membrane</keyword>
<accession>E6W261</accession>
<keyword evidence="11" id="KW-0997">Cell inner membrane</keyword>
<evidence type="ECO:0000256" key="11">
    <source>
        <dbReference type="HAMAP-Rule" id="MF_02079"/>
    </source>
</evidence>
<evidence type="ECO:0000256" key="7">
    <source>
        <dbReference type="ARBA" id="ARBA00022984"/>
    </source>
</evidence>
<dbReference type="GO" id="GO:0015648">
    <property type="term" value="F:lipid-linked peptidoglycan transporter activity"/>
    <property type="evidence" value="ECO:0007669"/>
    <property type="project" value="TreeGrafter"/>
</dbReference>
<sequence>MYLNGQQSIGKRQQFFIEFFGRLDWLLIFFTLSLCAYGILMIYTSSYDALNQQPSAMFYKQLTWICIGIVVMFVMAFVDYHFLVRYAYIWYLILLLILLYVLIHGSVGMGAQRWIRIGGIGIQPSEIGKLVIVFTMAKYFSDLRKVGNLALFDLWKPFALVLIPFLMIANQPDLGTSLMFIMLFAIMVFVAGINLKLLSAVFVFTLASLPVLWSAMKPYQKRRVLTFLNPESDPHGAGYHIIQSKIAIGSGGIWGKGLLEGTQSQLRFLPERHTDFIGSVMAEELGMVGMLIFFALFFLLILRAFEIAQSSKDREGTFLAVGIISILVLHAFVNLGMIMGLLPVVGVPLPFISYGGSSMVAVLAGIGILLNIRIRRLRLNAESEKSLLI</sequence>
<dbReference type="eggNOG" id="COG0772">
    <property type="taxonomic scope" value="Bacteria"/>
</dbReference>
<comment type="similarity">
    <text evidence="11">Belongs to the SEDS family. MrdB/RodA subfamily.</text>
</comment>
<feature type="transmembrane region" description="Helical" evidence="11">
    <location>
        <begin position="317"/>
        <end position="345"/>
    </location>
</feature>
<reference evidence="12 13" key="1">
    <citation type="submission" date="2010-12" db="EMBL/GenBank/DDBJ databases">
        <title>Complete sequence of Desulfurispirillum indicum S5.</title>
        <authorList>
            <consortium name="US DOE Joint Genome Institute"/>
            <person name="Lucas S."/>
            <person name="Copeland A."/>
            <person name="Lapidus A."/>
            <person name="Cheng J.-F."/>
            <person name="Goodwin L."/>
            <person name="Pitluck S."/>
            <person name="Chertkov O."/>
            <person name="Held B."/>
            <person name="Detter J.C."/>
            <person name="Han C."/>
            <person name="Tapia R."/>
            <person name="Land M."/>
            <person name="Hauser L."/>
            <person name="Kyrpides N."/>
            <person name="Ivanova N."/>
            <person name="Mikhailova N."/>
            <person name="Haggblom M."/>
            <person name="Rauschenbach I."/>
            <person name="Bini E."/>
            <person name="Woyke T."/>
        </authorList>
    </citation>
    <scope>NUCLEOTIDE SEQUENCE [LARGE SCALE GENOMIC DNA]</scope>
    <source>
        <strain evidence="13">ATCC BAA-1389 / DSM 22839 / S5</strain>
    </source>
</reference>
<dbReference type="EMBL" id="CP002432">
    <property type="protein sequence ID" value="ADU65519.1"/>
    <property type="molecule type" value="Genomic_DNA"/>
</dbReference>
<comment type="catalytic activity">
    <reaction evidence="11">
        <text>[GlcNAc-(1-&gt;4)-Mur2Ac(oyl-L-Ala-gamma-D-Glu-L-Lys-D-Ala-D-Ala)](n)-di-trans,octa-cis-undecaprenyl diphosphate + beta-D-GlcNAc-(1-&gt;4)-Mur2Ac(oyl-L-Ala-gamma-D-Glu-L-Lys-D-Ala-D-Ala)-di-trans,octa-cis-undecaprenyl diphosphate = [GlcNAc-(1-&gt;4)-Mur2Ac(oyl-L-Ala-gamma-D-Glu-L-Lys-D-Ala-D-Ala)](n+1)-di-trans,octa-cis-undecaprenyl diphosphate + di-trans,octa-cis-undecaprenyl diphosphate + H(+)</text>
        <dbReference type="Rhea" id="RHEA:23708"/>
        <dbReference type="Rhea" id="RHEA-COMP:9602"/>
        <dbReference type="Rhea" id="RHEA-COMP:9603"/>
        <dbReference type="ChEBI" id="CHEBI:15378"/>
        <dbReference type="ChEBI" id="CHEBI:58405"/>
        <dbReference type="ChEBI" id="CHEBI:60033"/>
        <dbReference type="ChEBI" id="CHEBI:78435"/>
        <dbReference type="EC" id="2.4.99.28"/>
    </reaction>
</comment>
<feature type="transmembrane region" description="Helical" evidence="11">
    <location>
        <begin position="285"/>
        <end position="305"/>
    </location>
</feature>
<dbReference type="FunCoup" id="E6W261">
    <property type="interactions" value="274"/>
</dbReference>
<evidence type="ECO:0000256" key="3">
    <source>
        <dbReference type="ARBA" id="ARBA00022676"/>
    </source>
</evidence>
<dbReference type="InterPro" id="IPR001182">
    <property type="entry name" value="FtsW/RodA"/>
</dbReference>
<dbReference type="PANTHER" id="PTHR30474">
    <property type="entry name" value="CELL CYCLE PROTEIN"/>
    <property type="match status" value="1"/>
</dbReference>
<evidence type="ECO:0000256" key="4">
    <source>
        <dbReference type="ARBA" id="ARBA00022679"/>
    </source>
</evidence>
<keyword evidence="3 11" id="KW-0328">Glycosyltransferase</keyword>
<dbReference type="UniPathway" id="UPA00219"/>
<dbReference type="GO" id="GO:0008360">
    <property type="term" value="P:regulation of cell shape"/>
    <property type="evidence" value="ECO:0007669"/>
    <property type="project" value="UniProtKB-KW"/>
</dbReference>
<evidence type="ECO:0000256" key="8">
    <source>
        <dbReference type="ARBA" id="ARBA00022989"/>
    </source>
</evidence>
<keyword evidence="10 11" id="KW-0961">Cell wall biogenesis/degradation</keyword>
<evidence type="ECO:0000256" key="10">
    <source>
        <dbReference type="ARBA" id="ARBA00023316"/>
    </source>
</evidence>
<evidence type="ECO:0000256" key="5">
    <source>
        <dbReference type="ARBA" id="ARBA00022692"/>
    </source>
</evidence>
<dbReference type="InterPro" id="IPR018365">
    <property type="entry name" value="Cell_cycle_FtsW-rel_CS"/>
</dbReference>
<evidence type="ECO:0000256" key="1">
    <source>
        <dbReference type="ARBA" id="ARBA00004141"/>
    </source>
</evidence>
<dbReference type="STRING" id="653733.Selin_0776"/>
<comment type="pathway">
    <text evidence="11">Cell wall biogenesis; peptidoglycan biosynthesis.</text>
</comment>
<feature type="transmembrane region" description="Helical" evidence="11">
    <location>
        <begin position="197"/>
        <end position="216"/>
    </location>
</feature>
<dbReference type="InterPro" id="IPR011923">
    <property type="entry name" value="RodA/MrdB"/>
</dbReference>